<dbReference type="PATRIC" id="fig|1232189.3.peg.820"/>
<feature type="domain" description="Polymerase beta nucleotidyltransferase" evidence="1">
    <location>
        <begin position="23"/>
        <end position="108"/>
    </location>
</feature>
<dbReference type="PANTHER" id="PTHR43852">
    <property type="entry name" value="NUCLEOTIDYLTRANSFERASE"/>
    <property type="match status" value="1"/>
</dbReference>
<evidence type="ECO:0000259" key="1">
    <source>
        <dbReference type="Pfam" id="PF18765"/>
    </source>
</evidence>
<protein>
    <submittedName>
        <fullName evidence="2">DNA polymerase subunit beta</fullName>
    </submittedName>
</protein>
<dbReference type="EMBL" id="AMXI01000274">
    <property type="protein sequence ID" value="EKN42713.1"/>
    <property type="molecule type" value="Genomic_DNA"/>
</dbReference>
<sequence>MSIIDEKNIILSKLTSVKFSKFISEFNVSSVMIFGSICNDEFNELSDVDIAILGKSKMSLDTILDIELFLEEFLERQIDVVDLKSDTLDFFVKMNILNNGKAIYSKDNNMLFNEFCEETDRIYRENENFMYFRRLDVLS</sequence>
<evidence type="ECO:0000313" key="3">
    <source>
        <dbReference type="Proteomes" id="UP000011944"/>
    </source>
</evidence>
<organism evidence="2 3">
    <name type="scientific">Clostridium botulinum CFSAN001627</name>
    <dbReference type="NCBI Taxonomy" id="1232189"/>
    <lineage>
        <taxon>Bacteria</taxon>
        <taxon>Bacillati</taxon>
        <taxon>Bacillota</taxon>
        <taxon>Clostridia</taxon>
        <taxon>Eubacteriales</taxon>
        <taxon>Clostridiaceae</taxon>
        <taxon>Clostridium</taxon>
    </lineage>
</organism>
<reference evidence="2 3" key="2">
    <citation type="submission" date="2013-03" db="EMBL/GenBank/DDBJ databases">
        <title>Diversity in Clostridium botulinum.</title>
        <authorList>
            <person name="Timme R.E."/>
            <person name="Allard M."/>
            <person name="Luo Y."/>
            <person name="Strain E."/>
            <person name="Gonzalez-Escalona N."/>
            <person name="Brown E."/>
        </authorList>
    </citation>
    <scope>NUCLEOTIDE SEQUENCE [LARGE SCALE GENOMIC DNA]</scope>
    <source>
        <strain evidence="2 3">CFSAN001627</strain>
    </source>
</reference>
<reference evidence="2 3" key="1">
    <citation type="submission" date="2012-10" db="EMBL/GenBank/DDBJ databases">
        <authorList>
            <person name="Strain E.A."/>
            <person name="Brown E."/>
            <person name="Allard M.W."/>
            <person name="Gonzalez-Escalona N."/>
            <person name="Timme R."/>
        </authorList>
    </citation>
    <scope>NUCLEOTIDE SEQUENCE [LARGE SCALE GENOMIC DNA]</scope>
    <source>
        <strain evidence="2 3">CFSAN001627</strain>
    </source>
</reference>
<accession>M1ZYU8</accession>
<dbReference type="CDD" id="cd05403">
    <property type="entry name" value="NT_KNTase_like"/>
    <property type="match status" value="1"/>
</dbReference>
<dbReference type="Pfam" id="PF18765">
    <property type="entry name" value="Polbeta"/>
    <property type="match status" value="1"/>
</dbReference>
<gene>
    <name evidence="2" type="ORF">CFSAN001627_05007</name>
</gene>
<dbReference type="AlphaFoldDB" id="M1ZYU8"/>
<dbReference type="NCBIfam" id="NF047752">
    <property type="entry name" value="MntA_antitoxin"/>
    <property type="match status" value="1"/>
</dbReference>
<name>M1ZYU8_CLOBO</name>
<evidence type="ECO:0000313" key="2">
    <source>
        <dbReference type="EMBL" id="EKN42713.1"/>
    </source>
</evidence>
<dbReference type="SUPFAM" id="SSF81301">
    <property type="entry name" value="Nucleotidyltransferase"/>
    <property type="match status" value="1"/>
</dbReference>
<dbReference type="InterPro" id="IPR043519">
    <property type="entry name" value="NT_sf"/>
</dbReference>
<proteinExistence type="predicted"/>
<dbReference type="InterPro" id="IPR041633">
    <property type="entry name" value="Polbeta"/>
</dbReference>
<dbReference type="Gene3D" id="3.30.460.10">
    <property type="entry name" value="Beta Polymerase, domain 2"/>
    <property type="match status" value="1"/>
</dbReference>
<dbReference type="PANTHER" id="PTHR43852:SF3">
    <property type="entry name" value="NUCLEOTIDYLTRANSFERASE"/>
    <property type="match status" value="1"/>
</dbReference>
<dbReference type="InterPro" id="IPR052930">
    <property type="entry name" value="TA_antitoxin_MntA"/>
</dbReference>
<dbReference type="Proteomes" id="UP000011944">
    <property type="component" value="Unassembled WGS sequence"/>
</dbReference>
<comment type="caution">
    <text evidence="2">The sequence shown here is derived from an EMBL/GenBank/DDBJ whole genome shotgun (WGS) entry which is preliminary data.</text>
</comment>